<dbReference type="AlphaFoldDB" id="A0A813MDX2"/>
<sequence length="350" mass="39000">MSNQTFLIGTGSETIYACRLTVNGQLELLHENKSGKGPSWLLDNDDLLYVVNEQEDKIETFTIDDRIQGILTSKNTISSKGSTPCSLALDPTKKWLAVANYGGLGSASFALLPLNKSRYPEEKAAQVETVDGHGPHPDRQDHSHCHQVQFYGNYLYGVDLGTDTINIYRFDDATGEMSLLHSRIRTQAGAGPRHLFFHPDKPLAFVCNELNSTTCVYRTDATLGKLQLQQTITTRRSDDEKNSTKENTPAEVQISPDKKYLLVSNRGDENLVIYNLSDSSENVLSIKEHLSIQGSGPRYFTFDPTGKYLLVANEKSNNLICFSYNPNDGSFQFVSQLAHVQSPQHILFIS</sequence>
<proteinExistence type="inferred from homology"/>
<dbReference type="InterPro" id="IPR015943">
    <property type="entry name" value="WD40/YVTN_repeat-like_dom_sf"/>
</dbReference>
<dbReference type="OrthoDB" id="9972196at2759"/>
<protein>
    <recommendedName>
        <fullName evidence="4">6-phosphogluconolactonase</fullName>
    </recommendedName>
</protein>
<dbReference type="Gene3D" id="2.130.10.10">
    <property type="entry name" value="YVTN repeat-like/Quinoprotein amine dehydrogenase"/>
    <property type="match status" value="1"/>
</dbReference>
<dbReference type="InterPro" id="IPR050282">
    <property type="entry name" value="Cycloisomerase_2"/>
</dbReference>
<evidence type="ECO:0000313" key="2">
    <source>
        <dbReference type="EMBL" id="CAF0721746.1"/>
    </source>
</evidence>
<evidence type="ECO:0000256" key="1">
    <source>
        <dbReference type="ARBA" id="ARBA00005564"/>
    </source>
</evidence>
<dbReference type="Pfam" id="PF10282">
    <property type="entry name" value="Lactonase"/>
    <property type="match status" value="1"/>
</dbReference>
<organism evidence="2 3">
    <name type="scientific">Adineta ricciae</name>
    <name type="common">Rotifer</name>
    <dbReference type="NCBI Taxonomy" id="249248"/>
    <lineage>
        <taxon>Eukaryota</taxon>
        <taxon>Metazoa</taxon>
        <taxon>Spiralia</taxon>
        <taxon>Gnathifera</taxon>
        <taxon>Rotifera</taxon>
        <taxon>Eurotatoria</taxon>
        <taxon>Bdelloidea</taxon>
        <taxon>Adinetida</taxon>
        <taxon>Adinetidae</taxon>
        <taxon>Adineta</taxon>
    </lineage>
</organism>
<dbReference type="Proteomes" id="UP000663852">
    <property type="component" value="Unassembled WGS sequence"/>
</dbReference>
<evidence type="ECO:0000313" key="3">
    <source>
        <dbReference type="Proteomes" id="UP000663852"/>
    </source>
</evidence>
<dbReference type="EMBL" id="CAJNOJ010000001">
    <property type="protein sequence ID" value="CAF0721746.1"/>
    <property type="molecule type" value="Genomic_DNA"/>
</dbReference>
<evidence type="ECO:0008006" key="4">
    <source>
        <dbReference type="Google" id="ProtNLM"/>
    </source>
</evidence>
<comment type="similarity">
    <text evidence="1">Belongs to the cycloisomerase 2 family.</text>
</comment>
<accession>A0A813MDX2</accession>
<dbReference type="InterPro" id="IPR019405">
    <property type="entry name" value="Lactonase_7-beta_prop"/>
</dbReference>
<gene>
    <name evidence="2" type="ORF">EDS130_LOCUS317</name>
</gene>
<dbReference type="SUPFAM" id="SSF75011">
    <property type="entry name" value="3-carboxy-cis,cis-mucoante lactonizing enzyme"/>
    <property type="match status" value="1"/>
</dbReference>
<dbReference type="PANTHER" id="PTHR30344">
    <property type="entry name" value="6-PHOSPHOGLUCONOLACTONASE-RELATED"/>
    <property type="match status" value="1"/>
</dbReference>
<name>A0A813MDX2_ADIRI</name>
<comment type="caution">
    <text evidence="2">The sequence shown here is derived from an EMBL/GenBank/DDBJ whole genome shotgun (WGS) entry which is preliminary data.</text>
</comment>
<reference evidence="2" key="1">
    <citation type="submission" date="2021-02" db="EMBL/GenBank/DDBJ databases">
        <authorList>
            <person name="Nowell W R."/>
        </authorList>
    </citation>
    <scope>NUCLEOTIDE SEQUENCE</scope>
</reference>
<dbReference type="PANTHER" id="PTHR30344:SF1">
    <property type="entry name" value="6-PHOSPHOGLUCONOLACTONASE"/>
    <property type="match status" value="1"/>
</dbReference>
<dbReference type="GO" id="GO:0017057">
    <property type="term" value="F:6-phosphogluconolactonase activity"/>
    <property type="evidence" value="ECO:0007669"/>
    <property type="project" value="TreeGrafter"/>
</dbReference>